<keyword evidence="6" id="KW-1185">Reference proteome</keyword>
<dbReference type="GO" id="GO:0016746">
    <property type="term" value="F:acyltransferase activity"/>
    <property type="evidence" value="ECO:0007669"/>
    <property type="project" value="UniProtKB-KW"/>
</dbReference>
<sequence length="205" mass="22727">MRTWPVELRHGQVLLRPLRRRDLVAWNDVQLRNREWLRPWEATSPDGGVPPTFAQMVASLRRQAKEGRAMPFVIEVDGRLRGQVTVSSIAWGAFRSGSVGYWVDQAVAGRGIVPCAVALTVDHCLAVGLNRLEVNIRPENGPSLAVARKLGLREEGLRRRLLHIDGDWRDHLSFAVTADEVPDGLHARFHAGGAGPGQEQVATRT</sequence>
<comment type="caution">
    <text evidence="5">The sequence shown here is derived from an EMBL/GenBank/DDBJ whole genome shotgun (WGS) entry which is preliminary data.</text>
</comment>
<keyword evidence="2 5" id="KW-0012">Acyltransferase</keyword>
<proteinExistence type="inferred from homology"/>
<organism evidence="5 6">
    <name type="scientific">Aquipuribacter hungaricus</name>
    <dbReference type="NCBI Taxonomy" id="545624"/>
    <lineage>
        <taxon>Bacteria</taxon>
        <taxon>Bacillati</taxon>
        <taxon>Actinomycetota</taxon>
        <taxon>Actinomycetes</taxon>
        <taxon>Micrococcales</taxon>
        <taxon>Intrasporangiaceae</taxon>
        <taxon>Aquipuribacter</taxon>
    </lineage>
</organism>
<reference evidence="6" key="1">
    <citation type="journal article" date="2019" name="Int. J. Syst. Evol. Microbiol.">
        <title>The Global Catalogue of Microorganisms (GCM) 10K type strain sequencing project: providing services to taxonomists for standard genome sequencing and annotation.</title>
        <authorList>
            <consortium name="The Broad Institute Genomics Platform"/>
            <consortium name="The Broad Institute Genome Sequencing Center for Infectious Disease"/>
            <person name="Wu L."/>
            <person name="Ma J."/>
        </authorList>
    </citation>
    <scope>NUCLEOTIDE SEQUENCE [LARGE SCALE GENOMIC DNA]</scope>
    <source>
        <strain evidence="6">NCAIM B.02333</strain>
    </source>
</reference>
<evidence type="ECO:0000256" key="1">
    <source>
        <dbReference type="ARBA" id="ARBA00022679"/>
    </source>
</evidence>
<accession>A0ABV7WDG0</accession>
<evidence type="ECO:0000256" key="2">
    <source>
        <dbReference type="ARBA" id="ARBA00023315"/>
    </source>
</evidence>
<keyword evidence="1 5" id="KW-0808">Transferase</keyword>
<dbReference type="Proteomes" id="UP001595685">
    <property type="component" value="Unassembled WGS sequence"/>
</dbReference>
<evidence type="ECO:0000259" key="4">
    <source>
        <dbReference type="PROSITE" id="PS51186"/>
    </source>
</evidence>
<protein>
    <submittedName>
        <fullName evidence="5">GNAT family N-acetyltransferase</fullName>
        <ecNumber evidence="5">2.3.-.-</ecNumber>
    </submittedName>
</protein>
<dbReference type="Gene3D" id="3.40.630.30">
    <property type="match status" value="1"/>
</dbReference>
<dbReference type="PROSITE" id="PS51186">
    <property type="entry name" value="GNAT"/>
    <property type="match status" value="1"/>
</dbReference>
<dbReference type="EC" id="2.3.-.-" evidence="5"/>
<evidence type="ECO:0000256" key="3">
    <source>
        <dbReference type="ARBA" id="ARBA00038502"/>
    </source>
</evidence>
<dbReference type="PANTHER" id="PTHR43792">
    <property type="entry name" value="GNAT FAMILY, PUTATIVE (AFU_ORTHOLOGUE AFUA_3G00765)-RELATED-RELATED"/>
    <property type="match status" value="1"/>
</dbReference>
<gene>
    <name evidence="5" type="ORF">ACFOLH_01045</name>
</gene>
<dbReference type="PANTHER" id="PTHR43792:SF8">
    <property type="entry name" value="[RIBOSOMAL PROTEIN US5]-ALANINE N-ACETYLTRANSFERASE"/>
    <property type="match status" value="1"/>
</dbReference>
<comment type="similarity">
    <text evidence="3">Belongs to the acetyltransferase family. RimJ subfamily.</text>
</comment>
<feature type="domain" description="N-acetyltransferase" evidence="4">
    <location>
        <begin position="13"/>
        <end position="179"/>
    </location>
</feature>
<dbReference type="InterPro" id="IPR000182">
    <property type="entry name" value="GNAT_dom"/>
</dbReference>
<dbReference type="InterPro" id="IPR051531">
    <property type="entry name" value="N-acetyltransferase"/>
</dbReference>
<evidence type="ECO:0000313" key="5">
    <source>
        <dbReference type="EMBL" id="MFC3686922.1"/>
    </source>
</evidence>
<dbReference type="InterPro" id="IPR016181">
    <property type="entry name" value="Acyl_CoA_acyltransferase"/>
</dbReference>
<dbReference type="EMBL" id="JBHRWW010000001">
    <property type="protein sequence ID" value="MFC3686922.1"/>
    <property type="molecule type" value="Genomic_DNA"/>
</dbReference>
<dbReference type="RefSeq" id="WP_340294863.1">
    <property type="nucleotide sequence ID" value="NZ_JBBEOI010000187.1"/>
</dbReference>
<name>A0ABV7WDG0_9MICO</name>
<dbReference type="Pfam" id="PF13302">
    <property type="entry name" value="Acetyltransf_3"/>
    <property type="match status" value="1"/>
</dbReference>
<dbReference type="SUPFAM" id="SSF55729">
    <property type="entry name" value="Acyl-CoA N-acyltransferases (Nat)"/>
    <property type="match status" value="1"/>
</dbReference>
<evidence type="ECO:0000313" key="6">
    <source>
        <dbReference type="Proteomes" id="UP001595685"/>
    </source>
</evidence>